<proteinExistence type="predicted"/>
<feature type="region of interest" description="Disordered" evidence="2">
    <location>
        <begin position="196"/>
        <end position="266"/>
    </location>
</feature>
<keyword evidence="5" id="KW-1185">Reference proteome</keyword>
<name>A0A2A9M0I7_BESBE</name>
<dbReference type="VEuPathDB" id="ToxoDB:BESB_020490"/>
<dbReference type="Proteomes" id="UP000224006">
    <property type="component" value="Chromosome XI"/>
</dbReference>
<evidence type="ECO:0000256" key="1">
    <source>
        <dbReference type="SAM" id="Coils"/>
    </source>
</evidence>
<dbReference type="EMBL" id="NWUJ01000012">
    <property type="protein sequence ID" value="PFH32108.1"/>
    <property type="molecule type" value="Genomic_DNA"/>
</dbReference>
<dbReference type="RefSeq" id="XP_029216117.1">
    <property type="nucleotide sequence ID" value="XM_029360758.1"/>
</dbReference>
<feature type="coiled-coil region" evidence="1">
    <location>
        <begin position="788"/>
        <end position="850"/>
    </location>
</feature>
<organism evidence="4 5">
    <name type="scientific">Besnoitia besnoiti</name>
    <name type="common">Apicomplexan protozoan</name>
    <dbReference type="NCBI Taxonomy" id="94643"/>
    <lineage>
        <taxon>Eukaryota</taxon>
        <taxon>Sar</taxon>
        <taxon>Alveolata</taxon>
        <taxon>Apicomplexa</taxon>
        <taxon>Conoidasida</taxon>
        <taxon>Coccidia</taxon>
        <taxon>Eucoccidiorida</taxon>
        <taxon>Eimeriorina</taxon>
        <taxon>Sarcocystidae</taxon>
        <taxon>Besnoitia</taxon>
    </lineage>
</organism>
<gene>
    <name evidence="4" type="ORF">BESB_020490</name>
</gene>
<sequence length="958" mass="102843">MRPSPGGRASLPAAAADASPRAGRAETGGESRLLRCRPCGAARRGRRVLVALAFAAGVVLFGLLLESASPDGRGGAGGLQPADAAGFFAVMKRAANQGWRIGARALCAIFGLQYKTVKNAFRRAGRSAEFEALAEEMDHYLQAKEEAGNDEDSLPDVFRERGLQLVIEAQALFSQVLGKHIELPVRYKRAMLKLREKKRRKKDVHGGAASKDALGEGSVGRTVSPAAQGSRDEGHQARGVHTKSTDSVRVSGADSEPVQGPAAAGGVNVPVRDQAFEAAVNERLRALKAKHEADVGAIVDEANTLLRQYQEEHKMTYDNRINALRAQQQAELEQIHRDLHDETMRFEEGKKHYEVVSAHLTEAKAGMAVLGETMQVIAANFFSIEQLLEKLTDERQALERVAGGKSEIQRAFQAIQQTSVTQEQSAQAVVTIRQRATDVTAVLAQLEEVLARADTTLSTAPSGALFESQQQGYSEYLRSYQMSLKESKERLAKFEQEVDAKLLALNFAGEELQAKAIARLGVVTETLAREYAAVQSKAQELEQSYQEFFQSCQHIEEHAVNTAKMASQDRVVFAQMYAELSGEFSTLQVTLQKLEESMKQLSTDVTEVEKVAVVFGEGLNSIPLTREVLTQLNSGLVGEMTRFFSSYKHQVLQASSALRQRFQASQDFMRKLDLLAKETRTLADPAALERLEAEILSLLAELEAKQRDVAEADGRLKEARAVVLTLQRQIRQLEQRLSTERRMPGRWGGVGGAGGSTIGSSMFGGLGASSSAIGSIVEEESVGPSDVVREIEVQLALERGRLQDAERDKQDQQRRFAVLESEVRELHKDVEAKRRIVTEEQQKMARLEQLAAAVAGGPGSGIASTLGGGLRGSLGMGTRAVMTAASGLLGGSLAGGVGLGSRPTSLGGIFGSRAGFTGASAVGGIGSLAGGLAGGRPQGAGFGSAGAEGFNRPLTGGQ</sequence>
<evidence type="ECO:0000256" key="3">
    <source>
        <dbReference type="SAM" id="Phobius"/>
    </source>
</evidence>
<dbReference type="GeneID" id="40307110"/>
<dbReference type="PANTHER" id="PTHR32114">
    <property type="entry name" value="ABC TRANSPORTER ABCH.3"/>
    <property type="match status" value="1"/>
</dbReference>
<dbReference type="PANTHER" id="PTHR32114:SF2">
    <property type="entry name" value="ABC TRANSPORTER ABCH.3"/>
    <property type="match status" value="1"/>
</dbReference>
<evidence type="ECO:0000313" key="5">
    <source>
        <dbReference type="Proteomes" id="UP000224006"/>
    </source>
</evidence>
<evidence type="ECO:0000313" key="4">
    <source>
        <dbReference type="EMBL" id="PFH32108.1"/>
    </source>
</evidence>
<feature type="transmembrane region" description="Helical" evidence="3">
    <location>
        <begin position="48"/>
        <end position="65"/>
    </location>
</feature>
<keyword evidence="3" id="KW-0472">Membrane</keyword>
<keyword evidence="3" id="KW-1133">Transmembrane helix</keyword>
<feature type="coiled-coil region" evidence="1">
    <location>
        <begin position="477"/>
        <end position="544"/>
    </location>
</feature>
<dbReference type="OrthoDB" id="331981at2759"/>
<evidence type="ECO:0000256" key="2">
    <source>
        <dbReference type="SAM" id="MobiDB-lite"/>
    </source>
</evidence>
<feature type="region of interest" description="Disordered" evidence="2">
    <location>
        <begin position="1"/>
        <end position="29"/>
    </location>
</feature>
<keyword evidence="3" id="KW-0812">Transmembrane</keyword>
<evidence type="ECO:0008006" key="6">
    <source>
        <dbReference type="Google" id="ProtNLM"/>
    </source>
</evidence>
<accession>A0A2A9M0I7</accession>
<comment type="caution">
    <text evidence="4">The sequence shown here is derived from an EMBL/GenBank/DDBJ whole genome shotgun (WGS) entry which is preliminary data.</text>
</comment>
<feature type="compositionally biased region" description="Low complexity" evidence="2">
    <location>
        <begin position="1"/>
        <end position="22"/>
    </location>
</feature>
<dbReference type="AlphaFoldDB" id="A0A2A9M0I7"/>
<feature type="coiled-coil region" evidence="1">
    <location>
        <begin position="688"/>
        <end position="743"/>
    </location>
</feature>
<protein>
    <recommendedName>
        <fullName evidence="6">Transmembrane protein</fullName>
    </recommendedName>
</protein>
<keyword evidence="1" id="KW-0175">Coiled coil</keyword>
<dbReference type="KEGG" id="bbes:BESB_020490"/>
<feature type="coiled-coil region" evidence="1">
    <location>
        <begin position="577"/>
        <end position="611"/>
    </location>
</feature>
<reference evidence="4 5" key="1">
    <citation type="submission" date="2017-09" db="EMBL/GenBank/DDBJ databases">
        <title>Genome sequencing of Besnoitia besnoiti strain Bb-Ger1.</title>
        <authorList>
            <person name="Schares G."/>
            <person name="Venepally P."/>
            <person name="Lorenzi H.A."/>
        </authorList>
    </citation>
    <scope>NUCLEOTIDE SEQUENCE [LARGE SCALE GENOMIC DNA]</scope>
    <source>
        <strain evidence="4 5">Bb-Ger1</strain>
    </source>
</reference>